<keyword evidence="4 6" id="KW-1133">Transmembrane helix</keyword>
<dbReference type="GO" id="GO:0005886">
    <property type="term" value="C:plasma membrane"/>
    <property type="evidence" value="ECO:0007669"/>
    <property type="project" value="UniProtKB-SubCell"/>
</dbReference>
<evidence type="ECO:0000313" key="8">
    <source>
        <dbReference type="EMBL" id="AFK52922.1"/>
    </source>
</evidence>
<feature type="compositionally biased region" description="Pro residues" evidence="7">
    <location>
        <begin position="68"/>
        <end position="77"/>
    </location>
</feature>
<dbReference type="STRING" id="1110502.TMO_1083"/>
<keyword evidence="2 6" id="KW-1003">Cell membrane</keyword>
<evidence type="ECO:0000313" key="9">
    <source>
        <dbReference type="Proteomes" id="UP000005258"/>
    </source>
</evidence>
<keyword evidence="6" id="KW-0973">c-di-GMP</keyword>
<dbReference type="AlphaFoldDB" id="I3TJI4"/>
<keyword evidence="6" id="KW-0135">Cellulose biosynthesis</keyword>
<feature type="chain" id="PRO_5015218738" description="Cyclic di-GMP-binding protein" evidence="6">
    <location>
        <begin position="40"/>
        <end position="929"/>
    </location>
</feature>
<dbReference type="InterPro" id="IPR018513">
    <property type="entry name" value="Cell_synthase_bac"/>
</dbReference>
<keyword evidence="6" id="KW-0997">Cell inner membrane</keyword>
<evidence type="ECO:0000256" key="2">
    <source>
        <dbReference type="ARBA" id="ARBA00022475"/>
    </source>
</evidence>
<dbReference type="EMBL" id="CP003236">
    <property type="protein sequence ID" value="AFK52922.1"/>
    <property type="molecule type" value="Genomic_DNA"/>
</dbReference>
<feature type="region of interest" description="Disordered" evidence="7">
    <location>
        <begin position="61"/>
        <end position="138"/>
    </location>
</feature>
<dbReference type="UniPathway" id="UPA00694"/>
<proteinExistence type="inferred from homology"/>
<name>I3TJI4_TISMK</name>
<protein>
    <recommendedName>
        <fullName evidence="6">Cyclic di-GMP-binding protein</fullName>
    </recommendedName>
    <alternativeName>
        <fullName evidence="6">Cellulose synthase regulatory subunit</fullName>
    </alternativeName>
</protein>
<comment type="subcellular location">
    <subcellularLocation>
        <location evidence="6">Cell inner membrane</location>
    </subcellularLocation>
    <subcellularLocation>
        <location evidence="1">Cell membrane</location>
        <topology evidence="1">Single-pass membrane protein</topology>
    </subcellularLocation>
</comment>
<dbReference type="GO" id="GO:0006011">
    <property type="term" value="P:UDP-alpha-D-glucose metabolic process"/>
    <property type="evidence" value="ECO:0007669"/>
    <property type="project" value="InterPro"/>
</dbReference>
<dbReference type="PANTHER" id="PTHR39083:SF1">
    <property type="entry name" value="CYCLIC DI-GMP-BINDING PROTEIN"/>
    <property type="match status" value="1"/>
</dbReference>
<evidence type="ECO:0000256" key="6">
    <source>
        <dbReference type="RuleBase" id="RU365021"/>
    </source>
</evidence>
<organism evidence="8 9">
    <name type="scientific">Tistrella mobilis (strain KA081020-065)</name>
    <dbReference type="NCBI Taxonomy" id="1110502"/>
    <lineage>
        <taxon>Bacteria</taxon>
        <taxon>Pseudomonadati</taxon>
        <taxon>Pseudomonadota</taxon>
        <taxon>Alphaproteobacteria</taxon>
        <taxon>Geminicoccales</taxon>
        <taxon>Geminicoccaceae</taxon>
        <taxon>Tistrella</taxon>
    </lineage>
</organism>
<dbReference type="PANTHER" id="PTHR39083">
    <property type="entry name" value="CYCLIC DI-GMP-BINDING PROTEIN"/>
    <property type="match status" value="1"/>
</dbReference>
<evidence type="ECO:0000256" key="3">
    <source>
        <dbReference type="ARBA" id="ARBA00022692"/>
    </source>
</evidence>
<evidence type="ECO:0000256" key="5">
    <source>
        <dbReference type="ARBA" id="ARBA00023136"/>
    </source>
</evidence>
<comment type="pathway">
    <text evidence="6">Glycan metabolism; bacterial cellulose biosynthesis.</text>
</comment>
<comment type="function">
    <text evidence="6">Binds the cellulose synthase activator, bis-(3'-5') cyclic diguanylic acid (c-di-GMP).</text>
</comment>
<feature type="compositionally biased region" description="Pro residues" evidence="7">
    <location>
        <begin position="87"/>
        <end position="110"/>
    </location>
</feature>
<dbReference type="HOGENOM" id="CLU_345364_0_0_5"/>
<sequence>MAIHPSFTAPARARARRSHIRLLALGALALQLGAAPAMAQSQGPVDLKLWGQTPADAGGAYRGVIAPAPAPAEPAPAPRMVEQPRRASPPAPGPASQPRPAPEPAAPKPQAPRVTVPPTSLPAASAPAPTPAPQPVPAVPEDMLGYALVPLDPTGSRGTLLSGEYAVGRFSVLLPDAVAVDHAVLKLVYSNSVETSPDASALDVWINGQPVARLPLDAHRGPVTARIELPVEMLTVGQNRVDVIARQRHRLLCDIPSTYELWARLDNQASRLMLAVADDGPSLADFDSLITDPALVDDPVAIVVADGFRSDGGMTAAAIAAQALAIRTGVSMPSFEMIDATDDTRLARQLSAPASADGPRRVIVVGSAPAIAGLVGEDPGDAGDGVLRLIRSTGGRSILVLTGRDTREAQLAARRFADQTRPLPGSDRLVADLYDIETRVPARPTPRIDGDASYSLAQLGYHTDPFDGLRQRIDLPVDMPMDLYVGDNSRVRIRLDAAYGANVGPRAEVAVLINGNFATALQLDAPGGALIENAELLAPLSMFQPGRNVISFETRLPGTPAFCGPDGVLAGPGGGGTAGGGAPRFTLFDTTTIEVPPVAHLASLPDLRVMAGTGFPYNRPGHDISAFHVVTPLDQPLGVTAAATVIARMARAAGVPMEPHFYDQMPRLRARDTLIVAPIARLGLDLIAAAPVGPELLGDLNRGRLPETIVEGDDAIATGGAESGPQLLQAQTARRLEARAAATSRWSEGLREEWQRRLGENAEDRGDGMIGWASRSWGWLRTQTRWILDETLPDRRSPETLFTEGSRPLLAVMQYAAPQDVGTTWTLVTAADDQRLLGGVRLLAADEAWDALKGGVATLASDGRTVATADGGPAYHVLTGEVGPFGVLSITASWFSRNVLIWAAVIALLIGTLGIATHILVRHSPRRPV</sequence>
<evidence type="ECO:0000256" key="4">
    <source>
        <dbReference type="ARBA" id="ARBA00022989"/>
    </source>
</evidence>
<accession>I3TJI4</accession>
<comment type="subunit">
    <text evidence="6">Tightly associated with the cellulose synthase catalytic subunit.</text>
</comment>
<comment type="similarity">
    <text evidence="6">Belongs to the AcsB/BcsB family.</text>
</comment>
<dbReference type="GO" id="GO:0030244">
    <property type="term" value="P:cellulose biosynthetic process"/>
    <property type="evidence" value="ECO:0007669"/>
    <property type="project" value="UniProtKB-KW"/>
</dbReference>
<feature type="compositionally biased region" description="Low complexity" evidence="7">
    <location>
        <begin position="111"/>
        <end position="127"/>
    </location>
</feature>
<dbReference type="eggNOG" id="COG3266">
    <property type="taxonomic scope" value="Bacteria"/>
</dbReference>
<feature type="compositionally biased region" description="Pro residues" evidence="7">
    <location>
        <begin position="128"/>
        <end position="138"/>
    </location>
</feature>
<dbReference type="RefSeq" id="WP_014744601.1">
    <property type="nucleotide sequence ID" value="NC_017956.1"/>
</dbReference>
<evidence type="ECO:0000256" key="1">
    <source>
        <dbReference type="ARBA" id="ARBA00004162"/>
    </source>
</evidence>
<dbReference type="Proteomes" id="UP000005258">
    <property type="component" value="Chromosome"/>
</dbReference>
<feature type="transmembrane region" description="Helical" evidence="6">
    <location>
        <begin position="899"/>
        <end position="921"/>
    </location>
</feature>
<feature type="signal peptide" evidence="6">
    <location>
        <begin position="1"/>
        <end position="39"/>
    </location>
</feature>
<dbReference type="Pfam" id="PF03170">
    <property type="entry name" value="BcsB"/>
    <property type="match status" value="1"/>
</dbReference>
<keyword evidence="9" id="KW-1185">Reference proteome</keyword>
<reference evidence="8 9" key="1">
    <citation type="journal article" date="2012" name="J. Am. Chem. Soc.">
        <title>Bacterial biosynthesis and maturation of the didemnin anti-cancer agents.</title>
        <authorList>
            <person name="Xu Y."/>
            <person name="Kersten R.D."/>
            <person name="Nam S.J."/>
            <person name="Lu L."/>
            <person name="Al-Suwailem A.M."/>
            <person name="Zheng H."/>
            <person name="Fenical W."/>
            <person name="Dorrestein P.C."/>
            <person name="Moore B.S."/>
            <person name="Qian P.Y."/>
        </authorList>
    </citation>
    <scope>NUCLEOTIDE SEQUENCE [LARGE SCALE GENOMIC DNA]</scope>
    <source>
        <strain evidence="8 9">KA081020-065</strain>
    </source>
</reference>
<dbReference type="KEGG" id="tmo:TMO_1083"/>
<keyword evidence="5 6" id="KW-0472">Membrane</keyword>
<gene>
    <name evidence="8" type="ordered locus">TMO_1083</name>
</gene>
<dbReference type="Gene3D" id="2.60.120.260">
    <property type="entry name" value="Galactose-binding domain-like"/>
    <property type="match status" value="2"/>
</dbReference>
<keyword evidence="3 6" id="KW-0812">Transmembrane</keyword>
<evidence type="ECO:0000256" key="7">
    <source>
        <dbReference type="SAM" id="MobiDB-lite"/>
    </source>
</evidence>
<keyword evidence="6" id="KW-0732">Signal</keyword>